<proteinExistence type="predicted"/>
<feature type="domain" description="Fungal-type protein kinase" evidence="1">
    <location>
        <begin position="381"/>
        <end position="491"/>
    </location>
</feature>
<dbReference type="InterPro" id="IPR040976">
    <property type="entry name" value="Pkinase_fungal"/>
</dbReference>
<feature type="domain" description="Fungal-type protein kinase" evidence="1">
    <location>
        <begin position="177"/>
        <end position="346"/>
    </location>
</feature>
<name>A0A4S4LZM4_9AGAM</name>
<dbReference type="EMBL" id="SGPL01000084">
    <property type="protein sequence ID" value="THH18169.1"/>
    <property type="molecule type" value="Genomic_DNA"/>
</dbReference>
<keyword evidence="3" id="KW-1185">Reference proteome</keyword>
<evidence type="ECO:0000313" key="3">
    <source>
        <dbReference type="Proteomes" id="UP000310158"/>
    </source>
</evidence>
<dbReference type="Pfam" id="PF17667">
    <property type="entry name" value="Pkinase_fungal"/>
    <property type="match status" value="2"/>
</dbReference>
<reference evidence="2 3" key="1">
    <citation type="submission" date="2019-02" db="EMBL/GenBank/DDBJ databases">
        <title>Genome sequencing of the rare red list fungi Bondarzewia mesenterica.</title>
        <authorList>
            <person name="Buettner E."/>
            <person name="Kellner H."/>
        </authorList>
    </citation>
    <scope>NUCLEOTIDE SEQUENCE [LARGE SCALE GENOMIC DNA]</scope>
    <source>
        <strain evidence="2 3">DSM 108281</strain>
    </source>
</reference>
<organism evidence="2 3">
    <name type="scientific">Bondarzewia mesenterica</name>
    <dbReference type="NCBI Taxonomy" id="1095465"/>
    <lineage>
        <taxon>Eukaryota</taxon>
        <taxon>Fungi</taxon>
        <taxon>Dikarya</taxon>
        <taxon>Basidiomycota</taxon>
        <taxon>Agaricomycotina</taxon>
        <taxon>Agaricomycetes</taxon>
        <taxon>Russulales</taxon>
        <taxon>Bondarzewiaceae</taxon>
        <taxon>Bondarzewia</taxon>
    </lineage>
</organism>
<dbReference type="OrthoDB" id="3271139at2759"/>
<dbReference type="AlphaFoldDB" id="A0A4S4LZM4"/>
<evidence type="ECO:0000313" key="2">
    <source>
        <dbReference type="EMBL" id="THH18169.1"/>
    </source>
</evidence>
<accession>A0A4S4LZM4</accession>
<dbReference type="PANTHER" id="PTHR38248">
    <property type="entry name" value="FUNK1 6"/>
    <property type="match status" value="1"/>
</dbReference>
<protein>
    <recommendedName>
        <fullName evidence="1">Fungal-type protein kinase domain-containing protein</fullName>
    </recommendedName>
</protein>
<dbReference type="Proteomes" id="UP000310158">
    <property type="component" value="Unassembled WGS sequence"/>
</dbReference>
<sequence>MPTSSHASPKSESSSCIAIAQDQLLFDDVRVFQRLKIECVDVAFLDECLASFFEDNASAISQLKALEAEAEQVDGSSQEEDHREKVDRIERDMRPPLVRSTLFWTQDKKFKGVVLCPEIPRGFQGTKSGSMIDGSGTIDGLTQVDPSFVLKTSLSYVAFVVVKSTKQQGPKNQNLDDHSVRPIVLQTARHARVQTTMQRFSLISVSLLIFGSNFCVCIFDRVGATFSPVCNMWDNAETFIRIIRSITCLLRPVDLGVDPSVWTVPRSVALQPQVPERERHHTSYVFTFQVEKQVHHWCTIGLPLQLSRSLFGRCTTVWRVRRLVAGSMSGPVMVIKNYWRSSHRDPKARRSSYRPHPEMTSFVMGADMYQPRAGSDAQRITVRNLRGDPVDDLAETLILYREVTRDASRPLWEYSSDYELLSGLCTALNEHKLLYDRGILHRNIDAGSVRLVQNHPARVGVGLLIDLEFTCKEPEASVTSIKDGEVTKGTTPHSIFTGGTEPSNINNYPRLSAALPWSPEFMAIDLLQRVELCLSVNHTVEHDAESFIWVLGFSVMKKLRMIAMGEEVALLDKHFRKAFRHRSILDNFAHIVEIQQGLRARPKDFLKGIHSPLGPDDRFTHDVLRNGLAACLLYLHQEKFSPSCSVFEILKSMANVSITPT</sequence>
<comment type="caution">
    <text evidence="2">The sequence shown here is derived from an EMBL/GenBank/DDBJ whole genome shotgun (WGS) entry which is preliminary data.</text>
</comment>
<gene>
    <name evidence="2" type="ORF">EW146_g2771</name>
</gene>
<evidence type="ECO:0000259" key="1">
    <source>
        <dbReference type="Pfam" id="PF17667"/>
    </source>
</evidence>
<dbReference type="PANTHER" id="PTHR38248:SF2">
    <property type="entry name" value="FUNK1 11"/>
    <property type="match status" value="1"/>
</dbReference>